<evidence type="ECO:0000313" key="2">
    <source>
        <dbReference type="EMBL" id="GIX75602.1"/>
    </source>
</evidence>
<protein>
    <submittedName>
        <fullName evidence="2">Phosphatidylinositol-binding clathrin assembly protein LAP</fullName>
    </submittedName>
</protein>
<feature type="region of interest" description="Disordered" evidence="1">
    <location>
        <begin position="61"/>
        <end position="98"/>
    </location>
</feature>
<evidence type="ECO:0000256" key="1">
    <source>
        <dbReference type="SAM" id="MobiDB-lite"/>
    </source>
</evidence>
<dbReference type="EMBL" id="BPLR01020181">
    <property type="protein sequence ID" value="GIX75602.1"/>
    <property type="molecule type" value="Genomic_DNA"/>
</dbReference>
<accession>A0AAV4MT76</accession>
<name>A0AAV4MT76_CAEEX</name>
<comment type="caution">
    <text evidence="2">The sequence shown here is derived from an EMBL/GenBank/DDBJ whole genome shotgun (WGS) entry which is preliminary data.</text>
</comment>
<dbReference type="Proteomes" id="UP001054945">
    <property type="component" value="Unassembled WGS sequence"/>
</dbReference>
<feature type="compositionally biased region" description="Polar residues" evidence="1">
    <location>
        <begin position="69"/>
        <end position="82"/>
    </location>
</feature>
<keyword evidence="3" id="KW-1185">Reference proteome</keyword>
<evidence type="ECO:0000313" key="3">
    <source>
        <dbReference type="Proteomes" id="UP001054945"/>
    </source>
</evidence>
<organism evidence="2 3">
    <name type="scientific">Caerostris extrusa</name>
    <name type="common">Bark spider</name>
    <name type="synonym">Caerostris bankana</name>
    <dbReference type="NCBI Taxonomy" id="172846"/>
    <lineage>
        <taxon>Eukaryota</taxon>
        <taxon>Metazoa</taxon>
        <taxon>Ecdysozoa</taxon>
        <taxon>Arthropoda</taxon>
        <taxon>Chelicerata</taxon>
        <taxon>Arachnida</taxon>
        <taxon>Araneae</taxon>
        <taxon>Araneomorphae</taxon>
        <taxon>Entelegynae</taxon>
        <taxon>Araneoidea</taxon>
        <taxon>Araneidae</taxon>
        <taxon>Caerostris</taxon>
    </lineage>
</organism>
<proteinExistence type="predicted"/>
<reference evidence="2 3" key="1">
    <citation type="submission" date="2021-06" db="EMBL/GenBank/DDBJ databases">
        <title>Caerostris extrusa draft genome.</title>
        <authorList>
            <person name="Kono N."/>
            <person name="Arakawa K."/>
        </authorList>
    </citation>
    <scope>NUCLEOTIDE SEQUENCE [LARGE SCALE GENOMIC DNA]</scope>
</reference>
<gene>
    <name evidence="2" type="primary">lap_3</name>
    <name evidence="2" type="ORF">CEXT_721091</name>
</gene>
<sequence>MGVAPAPQGMVGMVNVPGYGYQPAIIPATMVAQQPYRMPAVWPTGVPVYAGQQPMVHPQMPAQMMYGTPSPQHTVIQGTPTAGSVAGQHPSNDPFGVL</sequence>
<dbReference type="AlphaFoldDB" id="A0AAV4MT76"/>